<evidence type="ECO:0000256" key="3">
    <source>
        <dbReference type="ARBA" id="ARBA00023098"/>
    </source>
</evidence>
<dbReference type="Pfam" id="PF01734">
    <property type="entry name" value="Patatin"/>
    <property type="match status" value="1"/>
</dbReference>
<feature type="domain" description="PNPLA" evidence="5">
    <location>
        <begin position="7"/>
        <end position="225"/>
    </location>
</feature>
<dbReference type="SUPFAM" id="SSF52151">
    <property type="entry name" value="FabD/lysophospholipase-like"/>
    <property type="match status" value="1"/>
</dbReference>
<evidence type="ECO:0000256" key="1">
    <source>
        <dbReference type="ARBA" id="ARBA00022801"/>
    </source>
</evidence>
<dbReference type="InterPro" id="IPR050301">
    <property type="entry name" value="NTE"/>
</dbReference>
<dbReference type="Proteomes" id="UP000241986">
    <property type="component" value="Unassembled WGS sequence"/>
</dbReference>
<dbReference type="PANTHER" id="PTHR14226:SF57">
    <property type="entry name" value="BLR7027 PROTEIN"/>
    <property type="match status" value="1"/>
</dbReference>
<keyword evidence="2 4" id="KW-0442">Lipid degradation</keyword>
<evidence type="ECO:0000313" key="9">
    <source>
        <dbReference type="Proteomes" id="UP000241986"/>
    </source>
</evidence>
<name>A0A0T6T164_AERVE</name>
<dbReference type="PANTHER" id="PTHR14226">
    <property type="entry name" value="NEUROPATHY TARGET ESTERASE/SWISS CHEESE D.MELANOGASTER"/>
    <property type="match status" value="1"/>
</dbReference>
<dbReference type="InterPro" id="IPR002641">
    <property type="entry name" value="PNPLA_dom"/>
</dbReference>
<accession>A0A0T6T164</accession>
<organism evidence="7 9">
    <name type="scientific">Aeromonas veronii</name>
    <dbReference type="NCBI Taxonomy" id="654"/>
    <lineage>
        <taxon>Bacteria</taxon>
        <taxon>Pseudomonadati</taxon>
        <taxon>Pseudomonadota</taxon>
        <taxon>Gammaproteobacteria</taxon>
        <taxon>Aeromonadales</taxon>
        <taxon>Aeromonadaceae</taxon>
        <taxon>Aeromonas</taxon>
    </lineage>
</organism>
<dbReference type="Proteomes" id="UP000076809">
    <property type="component" value="Chromosome"/>
</dbReference>
<evidence type="ECO:0000256" key="4">
    <source>
        <dbReference type="PROSITE-ProRule" id="PRU01161"/>
    </source>
</evidence>
<dbReference type="GO" id="GO:0016787">
    <property type="term" value="F:hydrolase activity"/>
    <property type="evidence" value="ECO:0007669"/>
    <property type="project" value="UniProtKB-UniRule"/>
</dbReference>
<reference evidence="7 9" key="2">
    <citation type="submission" date="2018-03" db="EMBL/GenBank/DDBJ databases">
        <title>Aeromonas veronii whole genome sequencing and analysis.</title>
        <authorList>
            <person name="Xie H."/>
            <person name="Liu T."/>
            <person name="Wang K."/>
        </authorList>
    </citation>
    <scope>NUCLEOTIDE SEQUENCE [LARGE SCALE GENOMIC DNA]</scope>
    <source>
        <strain evidence="7 9">XH.VA.1</strain>
    </source>
</reference>
<dbReference type="EMBL" id="CP014774">
    <property type="protein sequence ID" value="ANB51472.1"/>
    <property type="molecule type" value="Genomic_DNA"/>
</dbReference>
<dbReference type="STRING" id="654.AMS64_09675"/>
<dbReference type="Gene3D" id="3.40.1090.10">
    <property type="entry name" value="Cytosolic phospholipase A2 catalytic domain"/>
    <property type="match status" value="2"/>
</dbReference>
<feature type="active site" description="Proton acceptor" evidence="4">
    <location>
        <position position="212"/>
    </location>
</feature>
<evidence type="ECO:0000256" key="2">
    <source>
        <dbReference type="ARBA" id="ARBA00022963"/>
    </source>
</evidence>
<dbReference type="InterPro" id="IPR016035">
    <property type="entry name" value="Acyl_Trfase/lysoPLipase"/>
</dbReference>
<dbReference type="PROSITE" id="PS51635">
    <property type="entry name" value="PNPLA"/>
    <property type="match status" value="1"/>
</dbReference>
<gene>
    <name evidence="7" type="ORF">DAA48_07170</name>
    <name evidence="6" type="ORF">WM43_01650</name>
</gene>
<dbReference type="RefSeq" id="WP_040065538.1">
    <property type="nucleotide sequence ID" value="NZ_AP022281.1"/>
</dbReference>
<comment type="caution">
    <text evidence="4">Lacks conserved residue(s) required for the propagation of feature annotation.</text>
</comment>
<feature type="short sequence motif" description="DGA/G" evidence="4">
    <location>
        <begin position="212"/>
        <end position="214"/>
    </location>
</feature>
<evidence type="ECO:0000313" key="7">
    <source>
        <dbReference type="EMBL" id="PTH81606.1"/>
    </source>
</evidence>
<dbReference type="GO" id="GO:0016042">
    <property type="term" value="P:lipid catabolic process"/>
    <property type="evidence" value="ECO:0007669"/>
    <property type="project" value="UniProtKB-UniRule"/>
</dbReference>
<protein>
    <submittedName>
        <fullName evidence="7">Patatin</fullName>
    </submittedName>
</protein>
<evidence type="ECO:0000313" key="8">
    <source>
        <dbReference type="Proteomes" id="UP000076809"/>
    </source>
</evidence>
<dbReference type="AlphaFoldDB" id="A0A0T6T164"/>
<evidence type="ECO:0000259" key="5">
    <source>
        <dbReference type="PROSITE" id="PS51635"/>
    </source>
</evidence>
<feature type="active site" description="Nucleophile" evidence="4">
    <location>
        <position position="45"/>
    </location>
</feature>
<feature type="short sequence motif" description="GXSXG" evidence="4">
    <location>
        <begin position="43"/>
        <end position="47"/>
    </location>
</feature>
<dbReference type="EMBL" id="PZKL01000017">
    <property type="protein sequence ID" value="PTH81606.1"/>
    <property type="molecule type" value="Genomic_DNA"/>
</dbReference>
<keyword evidence="3 4" id="KW-0443">Lipid metabolism</keyword>
<evidence type="ECO:0000313" key="6">
    <source>
        <dbReference type="EMBL" id="ANB51472.1"/>
    </source>
</evidence>
<reference evidence="6 8" key="1">
    <citation type="journal article" date="2016" name="J. Clin. Microbiol.">
        <title>Detection and Whole-Genome Sequencing of Carbapenemase-Producing Aeromonas hydrophila Isolates from Routine Perirectal Surveillance Culture.</title>
        <authorList>
            <person name="Hughes H.Y."/>
            <person name="Conlan S.P."/>
            <person name="Lau A.F."/>
            <person name="Dekker J.P."/>
            <person name="Michelin A.V."/>
            <person name="Youn J.H."/>
            <person name="Henderson D.K."/>
            <person name="Frank K.M."/>
            <person name="Segre J.A."/>
            <person name="Palmore T.N."/>
        </authorList>
    </citation>
    <scope>NUCLEOTIDE SEQUENCE [LARGE SCALE GENOMIC DNA]</scope>
    <source>
        <strain evidence="6 8">AVNIH1</strain>
    </source>
</reference>
<sequence>MSTIAIALAGGGPLGGIYEIGACAALSDSINGLRLDHADIYVGVSSGAVVASALANGISPAKLVRILLSDDSGEMFDPATLLRPAFREYADRLTSIPPLAWQSLTYYLAAPWKRSLFESLQGLSKAIPTGLFDNRGVDRTLTQFFSRPGRSNDFRQLRSRLFVVATELDTGHPVAFGSPGLDDVPISAAVQASAALPGLFPPSLINGRYYVDGALIKTLHASVALEEGADLVFCINPLVPYDADMAAGAPTNLVDSGLPVVLAQTFRAIIHSRMHVGMDRYKHQYPDADALLFEPSSADGEMFFTNVFSYRDRRRLCEHAYQHTRRDLWQRRDELAPVLAKHGLELNLAALADEDRTLLAPGIGSVAALDKSLEQLQHWLAKRYRHGVRRSSPKE</sequence>
<keyword evidence="1 4" id="KW-0378">Hydrolase</keyword>
<proteinExistence type="predicted"/>